<name>A0A8X6QFK0_NEPPI</name>
<evidence type="ECO:0000256" key="1">
    <source>
        <dbReference type="SAM" id="MobiDB-lite"/>
    </source>
</evidence>
<protein>
    <submittedName>
        <fullName evidence="2">Uncharacterized protein</fullName>
    </submittedName>
</protein>
<dbReference type="AlphaFoldDB" id="A0A8X6QFK0"/>
<comment type="caution">
    <text evidence="2">The sequence shown here is derived from an EMBL/GenBank/DDBJ whole genome shotgun (WGS) entry which is preliminary data.</text>
</comment>
<proteinExistence type="predicted"/>
<evidence type="ECO:0000313" key="3">
    <source>
        <dbReference type="Proteomes" id="UP000887013"/>
    </source>
</evidence>
<reference evidence="2" key="1">
    <citation type="submission" date="2020-08" db="EMBL/GenBank/DDBJ databases">
        <title>Multicomponent nature underlies the extraordinary mechanical properties of spider dragline silk.</title>
        <authorList>
            <person name="Kono N."/>
            <person name="Nakamura H."/>
            <person name="Mori M."/>
            <person name="Yoshida Y."/>
            <person name="Ohtoshi R."/>
            <person name="Malay A.D."/>
            <person name="Moran D.A.P."/>
            <person name="Tomita M."/>
            <person name="Numata K."/>
            <person name="Arakawa K."/>
        </authorList>
    </citation>
    <scope>NUCLEOTIDE SEQUENCE</scope>
</reference>
<dbReference type="Proteomes" id="UP000887013">
    <property type="component" value="Unassembled WGS sequence"/>
</dbReference>
<accession>A0A8X6QFK0</accession>
<dbReference type="OrthoDB" id="10450488at2759"/>
<gene>
    <name evidence="2" type="ORF">NPIL_77821</name>
</gene>
<dbReference type="EMBL" id="BMAW01125138">
    <property type="protein sequence ID" value="GFU10994.1"/>
    <property type="molecule type" value="Genomic_DNA"/>
</dbReference>
<sequence length="88" mass="9927">MSNNYSSKKIKKEEKHNQQPRAKAWGPATQWKCQPYWPSVSSDVSLLQVKIWNSNTELLPSLPNDSGNGNAVPKKSAFLHACNFQEPD</sequence>
<evidence type="ECO:0000313" key="2">
    <source>
        <dbReference type="EMBL" id="GFU10994.1"/>
    </source>
</evidence>
<organism evidence="2 3">
    <name type="scientific">Nephila pilipes</name>
    <name type="common">Giant wood spider</name>
    <name type="synonym">Nephila maculata</name>
    <dbReference type="NCBI Taxonomy" id="299642"/>
    <lineage>
        <taxon>Eukaryota</taxon>
        <taxon>Metazoa</taxon>
        <taxon>Ecdysozoa</taxon>
        <taxon>Arthropoda</taxon>
        <taxon>Chelicerata</taxon>
        <taxon>Arachnida</taxon>
        <taxon>Araneae</taxon>
        <taxon>Araneomorphae</taxon>
        <taxon>Entelegynae</taxon>
        <taxon>Araneoidea</taxon>
        <taxon>Nephilidae</taxon>
        <taxon>Nephila</taxon>
    </lineage>
</organism>
<feature type="region of interest" description="Disordered" evidence="1">
    <location>
        <begin position="1"/>
        <end position="27"/>
    </location>
</feature>
<keyword evidence="3" id="KW-1185">Reference proteome</keyword>